<sequence>MQRAEALLILLMHFNARRHAVTKVVTSVHEWALEKYGPLMTYPQVAEMLSRTTNGLRAMMARRESEASRMLSGAKFTIGRRVYFRTDQVTRLIGAQPTGAVGGSRHV</sequence>
<evidence type="ECO:0000313" key="1">
    <source>
        <dbReference type="EMBL" id="RDY66724.1"/>
    </source>
</evidence>
<dbReference type="AlphaFoldDB" id="A0A3D8VBB3"/>
<evidence type="ECO:0008006" key="3">
    <source>
        <dbReference type="Google" id="ProtNLM"/>
    </source>
</evidence>
<evidence type="ECO:0000313" key="2">
    <source>
        <dbReference type="Proteomes" id="UP000256829"/>
    </source>
</evidence>
<gene>
    <name evidence="1" type="ORF">DX912_11405</name>
</gene>
<accession>A0A3D8VBB3</accession>
<organism evidence="1 2">
    <name type="scientific">Lysobacter soli</name>
    <dbReference type="NCBI Taxonomy" id="453783"/>
    <lineage>
        <taxon>Bacteria</taxon>
        <taxon>Pseudomonadati</taxon>
        <taxon>Pseudomonadota</taxon>
        <taxon>Gammaproteobacteria</taxon>
        <taxon>Lysobacterales</taxon>
        <taxon>Lysobacteraceae</taxon>
        <taxon>Lysobacter</taxon>
    </lineage>
</organism>
<name>A0A3D8VBB3_9GAMM</name>
<protein>
    <recommendedName>
        <fullName evidence="3">DNA-binding protein</fullName>
    </recommendedName>
</protein>
<dbReference type="Proteomes" id="UP000256829">
    <property type="component" value="Unassembled WGS sequence"/>
</dbReference>
<proteinExistence type="predicted"/>
<comment type="caution">
    <text evidence="1">The sequence shown here is derived from an EMBL/GenBank/DDBJ whole genome shotgun (WGS) entry which is preliminary data.</text>
</comment>
<dbReference type="EMBL" id="QTJR01000007">
    <property type="protein sequence ID" value="RDY66724.1"/>
    <property type="molecule type" value="Genomic_DNA"/>
</dbReference>
<reference evidence="1 2" key="1">
    <citation type="submission" date="2018-08" db="EMBL/GenBank/DDBJ databases">
        <title>Lysobacter soli KCTC 22011, whole genome shotgun sequence.</title>
        <authorList>
            <person name="Zhang X."/>
            <person name="Feng G."/>
            <person name="Zhu H."/>
        </authorList>
    </citation>
    <scope>NUCLEOTIDE SEQUENCE [LARGE SCALE GENOMIC DNA]</scope>
    <source>
        <strain evidence="1 2">KCTC 22011</strain>
    </source>
</reference>
<keyword evidence="2" id="KW-1185">Reference proteome</keyword>